<feature type="transmembrane region" description="Helical" evidence="1">
    <location>
        <begin position="336"/>
        <end position="353"/>
    </location>
</feature>
<dbReference type="EMBL" id="CP036150">
    <property type="protein sequence ID" value="QEN09791.1"/>
    <property type="molecule type" value="Genomic_DNA"/>
</dbReference>
<evidence type="ECO:0000313" key="5">
    <source>
        <dbReference type="Proteomes" id="UP000324209"/>
    </source>
</evidence>
<dbReference type="InterPro" id="IPR057436">
    <property type="entry name" value="5TMH_Lnb"/>
</dbReference>
<proteinExistence type="predicted"/>
<dbReference type="InterPro" id="IPR025178">
    <property type="entry name" value="Lnb_N"/>
</dbReference>
<name>A0A5C1QQB2_9SPIO</name>
<feature type="transmembrane region" description="Helical" evidence="1">
    <location>
        <begin position="387"/>
        <end position="404"/>
    </location>
</feature>
<keyword evidence="1" id="KW-0472">Membrane</keyword>
<dbReference type="KEGG" id="ock:EXM22_18040"/>
<dbReference type="AlphaFoldDB" id="A0A5C1QQB2"/>
<gene>
    <name evidence="4" type="ORF">EXM22_18040</name>
</gene>
<feature type="domain" description="Lnb N-terminal periplasmic" evidence="2">
    <location>
        <begin position="36"/>
        <end position="177"/>
    </location>
</feature>
<protein>
    <submittedName>
        <fullName evidence="4">DUF4105 domain-containing protein</fullName>
    </submittedName>
</protein>
<sequence>MIYPSHFFFFIPWRIYLKQLFLILVLIFPAAFAPLSAQIQKEELNCYLLTIGPGKDLYLWFGHTGIIIEEENHSQFYDFGNFSFKSDHFYRNFAMGRLVYLKVGVSARAYQNYIVTEDRNVTLLKLNIPSEKILEMKEELERNILPGNNTYLYHHYLDNCSTRPRDIIDKALDGQLKDATDRDAGTSFRGSFRRYTSHSFFPDWLLSLLQGRTIDSPISVWETMFLPDELMKQLSLLQVKSGDSLEPAVLSTRVLAESSRNRTIPETAPSLAVPALLYGLAAGVLLMMLQSLSLGERRKSVFVFLFVFIMTIFSLFGLTVWFISFFTDHLVARENINVLMFHPLYLVAGFILTRNSAEKLLRFWQIQGGLWVLMVLFNAVYFHQGNLQTSLFFLSFLSCQLLIVKKPFHFGQKPS</sequence>
<dbReference type="Proteomes" id="UP000324209">
    <property type="component" value="Chromosome"/>
</dbReference>
<accession>A0A5C1QQB2</accession>
<feature type="transmembrane region" description="Helical" evidence="1">
    <location>
        <begin position="271"/>
        <end position="289"/>
    </location>
</feature>
<dbReference type="Pfam" id="PF25221">
    <property type="entry name" value="5TMH_Lnb"/>
    <property type="match status" value="1"/>
</dbReference>
<dbReference type="OrthoDB" id="5490204at2"/>
<reference evidence="4 5" key="1">
    <citation type="submission" date="2019-02" db="EMBL/GenBank/DDBJ databases">
        <title>Complete Genome Sequence and Methylome Analysis of free living Spirochaetas.</title>
        <authorList>
            <person name="Fomenkov A."/>
            <person name="Dubinina G."/>
            <person name="Leshcheva N."/>
            <person name="Mikheeva N."/>
            <person name="Grabovich M."/>
            <person name="Vincze T."/>
            <person name="Roberts R.J."/>
        </authorList>
    </citation>
    <scope>NUCLEOTIDE SEQUENCE [LARGE SCALE GENOMIC DNA]</scope>
    <source>
        <strain evidence="4 5">K2</strain>
    </source>
</reference>
<evidence type="ECO:0000259" key="2">
    <source>
        <dbReference type="Pfam" id="PF13387"/>
    </source>
</evidence>
<feature type="domain" description="Lnb-like transmembrane" evidence="3">
    <location>
        <begin position="284"/>
        <end position="390"/>
    </location>
</feature>
<evidence type="ECO:0000256" key="1">
    <source>
        <dbReference type="SAM" id="Phobius"/>
    </source>
</evidence>
<dbReference type="Pfam" id="PF13387">
    <property type="entry name" value="Lnb_N"/>
    <property type="match status" value="1"/>
</dbReference>
<keyword evidence="1" id="KW-1133">Transmembrane helix</keyword>
<feature type="transmembrane region" description="Helical" evidence="1">
    <location>
        <begin position="301"/>
        <end position="324"/>
    </location>
</feature>
<keyword evidence="1" id="KW-0812">Transmembrane</keyword>
<keyword evidence="5" id="KW-1185">Reference proteome</keyword>
<feature type="transmembrane region" description="Helical" evidence="1">
    <location>
        <begin position="360"/>
        <end position="381"/>
    </location>
</feature>
<evidence type="ECO:0000259" key="3">
    <source>
        <dbReference type="Pfam" id="PF25221"/>
    </source>
</evidence>
<organism evidence="4 5">
    <name type="scientific">Oceanispirochaeta crateris</name>
    <dbReference type="NCBI Taxonomy" id="2518645"/>
    <lineage>
        <taxon>Bacteria</taxon>
        <taxon>Pseudomonadati</taxon>
        <taxon>Spirochaetota</taxon>
        <taxon>Spirochaetia</taxon>
        <taxon>Spirochaetales</taxon>
        <taxon>Spirochaetaceae</taxon>
        <taxon>Oceanispirochaeta</taxon>
    </lineage>
</organism>
<evidence type="ECO:0000313" key="4">
    <source>
        <dbReference type="EMBL" id="QEN09791.1"/>
    </source>
</evidence>